<keyword evidence="5" id="KW-0234">DNA repair</keyword>
<evidence type="ECO:0000256" key="5">
    <source>
        <dbReference type="ARBA" id="ARBA00023204"/>
    </source>
</evidence>
<evidence type="ECO:0000256" key="7">
    <source>
        <dbReference type="SAM" id="MobiDB-lite"/>
    </source>
</evidence>
<dbReference type="GO" id="GO:0031573">
    <property type="term" value="P:mitotic intra-S DNA damage checkpoint signaling"/>
    <property type="evidence" value="ECO:0007669"/>
    <property type="project" value="TreeGrafter"/>
</dbReference>
<evidence type="ECO:0000259" key="8">
    <source>
        <dbReference type="SMART" id="SM00891"/>
    </source>
</evidence>
<evidence type="ECO:0000256" key="1">
    <source>
        <dbReference type="ARBA" id="ARBA00004123"/>
    </source>
</evidence>
<dbReference type="InterPro" id="IPR043087">
    <property type="entry name" value="Eme1_nucdom_sub2"/>
</dbReference>
<keyword evidence="6" id="KW-0539">Nucleus</keyword>
<keyword evidence="9" id="KW-0378">Hydrolase</keyword>
<feature type="region of interest" description="Disordered" evidence="7">
    <location>
        <begin position="1"/>
        <end position="121"/>
    </location>
</feature>
<comment type="similarity">
    <text evidence="2">Belongs to the EME1/MMS4 family.</text>
</comment>
<evidence type="ECO:0000256" key="4">
    <source>
        <dbReference type="ARBA" id="ARBA00023172"/>
    </source>
</evidence>
<keyword evidence="10" id="KW-1185">Reference proteome</keyword>
<dbReference type="GO" id="GO:0005634">
    <property type="term" value="C:nucleus"/>
    <property type="evidence" value="ECO:0007669"/>
    <property type="project" value="UniProtKB-SubCell"/>
</dbReference>
<dbReference type="GO" id="GO:0000712">
    <property type="term" value="P:resolution of meiotic recombination intermediates"/>
    <property type="evidence" value="ECO:0007669"/>
    <property type="project" value="TreeGrafter"/>
</dbReference>
<dbReference type="PANTHER" id="PTHR21077">
    <property type="entry name" value="EME1 PROTEIN"/>
    <property type="match status" value="1"/>
</dbReference>
<evidence type="ECO:0000313" key="10">
    <source>
        <dbReference type="Proteomes" id="UP000246464"/>
    </source>
</evidence>
<dbReference type="InterPro" id="IPR042530">
    <property type="entry name" value="EME1/EME2_C"/>
</dbReference>
<gene>
    <name evidence="9" type="ORF">SMAX5B_020391</name>
</gene>
<dbReference type="SMART" id="SM00891">
    <property type="entry name" value="ERCC4"/>
    <property type="match status" value="1"/>
</dbReference>
<keyword evidence="9" id="KW-0255">Endonuclease</keyword>
<dbReference type="InterPro" id="IPR047523">
    <property type="entry name" value="XPF_nuclease_EME2"/>
</dbReference>
<sequence>MSVLRRAETWEISESEEETDVETKPDSKLSDSGRTTTTEAEHHPSSNHKRKTPSATGSTSGQTSALAPPRPHGSVAASPARKRRTREEVEADRQRAGERKEERERQRAAKAREKEERRQEQQRRREAAEELRSVRPENCLKSLTVRIDPALLQQDGSDILLDSLAAFEWRFSIESQQLPHSITWTRDLPQFQQGGGGMGSVEEEQVVLLLGLTDFLDMVICVKKHSCCTIQPLQYCILLPLQMLDSEGDETGMGSFLGPLFEVLNRDAKKDVTLLMTDSHPGQGTNVCHVQCDLGMGNLNVEEVLVYLQLCKNISVVFLNGWQEVTNHVCAVTKALSKRPFKLLTERVELPFCVDGSWASGARVERDGSGLIQVWCKQIQQLNRVSPAVASTVTAAYPSPQLLLQAYQSLGSEEERKGLLAGLLVKSGGKERLLGPEMSARVYRCFTAQNPQLVLD</sequence>
<dbReference type="PANTHER" id="PTHR21077:SF6">
    <property type="entry name" value="CROSSOVER JUNCTION ENDONUCLEASE EME2-RELATED"/>
    <property type="match status" value="1"/>
</dbReference>
<dbReference type="InterPro" id="IPR033310">
    <property type="entry name" value="Mms4/EME1/EME2"/>
</dbReference>
<comment type="subcellular location">
    <subcellularLocation>
        <location evidence="1">Nucleus</location>
    </subcellularLocation>
</comment>
<reference evidence="9 10" key="1">
    <citation type="submission" date="2017-12" db="EMBL/GenBank/DDBJ databases">
        <title>Integrating genomic resources of turbot (Scophthalmus maximus) in depth evaluation of genetic and physical mapping variation across individuals.</title>
        <authorList>
            <person name="Martinez P."/>
        </authorList>
    </citation>
    <scope>NUCLEOTIDE SEQUENCE [LARGE SCALE GENOMIC DNA]</scope>
</reference>
<dbReference type="Gene3D" id="4.10.800.30">
    <property type="entry name" value="ERCC4, Mus81-Eme1 complex, nuclease domain, subdomain 2"/>
    <property type="match status" value="1"/>
</dbReference>
<dbReference type="STRING" id="52904.ENSSMAP00000023358"/>
<dbReference type="GO" id="GO:0003677">
    <property type="term" value="F:DNA binding"/>
    <property type="evidence" value="ECO:0007669"/>
    <property type="project" value="InterPro"/>
</dbReference>
<keyword evidence="9" id="KW-0540">Nuclease</keyword>
<feature type="compositionally biased region" description="Basic and acidic residues" evidence="7">
    <location>
        <begin position="85"/>
        <end position="121"/>
    </location>
</feature>
<dbReference type="Proteomes" id="UP000246464">
    <property type="component" value="Chromosome 18"/>
</dbReference>
<dbReference type="EMBL" id="CP026260">
    <property type="protein sequence ID" value="AWP17573.1"/>
    <property type="molecule type" value="Genomic_DNA"/>
</dbReference>
<feature type="compositionally biased region" description="Acidic residues" evidence="7">
    <location>
        <begin position="11"/>
        <end position="20"/>
    </location>
</feature>
<dbReference type="GO" id="GO:0006302">
    <property type="term" value="P:double-strand break repair"/>
    <property type="evidence" value="ECO:0007669"/>
    <property type="project" value="TreeGrafter"/>
</dbReference>
<dbReference type="FunFam" id="1.10.150.670:FF:000002">
    <property type="entry name" value="Crossover junction endonuclease EME1"/>
    <property type="match status" value="1"/>
</dbReference>
<dbReference type="Pfam" id="PF21292">
    <property type="entry name" value="EME1-MUS81_C"/>
    <property type="match status" value="1"/>
</dbReference>
<proteinExistence type="inferred from homology"/>
<dbReference type="InterPro" id="IPR043086">
    <property type="entry name" value="EME1_nucdom_sub1"/>
</dbReference>
<evidence type="ECO:0000256" key="3">
    <source>
        <dbReference type="ARBA" id="ARBA00022763"/>
    </source>
</evidence>
<keyword evidence="4" id="KW-0233">DNA recombination</keyword>
<dbReference type="GO" id="GO:0031297">
    <property type="term" value="P:replication fork processing"/>
    <property type="evidence" value="ECO:0007669"/>
    <property type="project" value="TreeGrafter"/>
</dbReference>
<feature type="compositionally biased region" description="Basic and acidic residues" evidence="7">
    <location>
        <begin position="21"/>
        <end position="31"/>
    </location>
</feature>
<dbReference type="InterPro" id="IPR006166">
    <property type="entry name" value="ERCC4_domain"/>
</dbReference>
<protein>
    <submittedName>
        <fullName evidence="9">Putative crossover junction endonuclease EME2</fullName>
    </submittedName>
</protein>
<dbReference type="GO" id="GO:0008821">
    <property type="term" value="F:crossover junction DNA endonuclease activity"/>
    <property type="evidence" value="ECO:0007669"/>
    <property type="project" value="TreeGrafter"/>
</dbReference>
<dbReference type="Gene3D" id="1.10.150.670">
    <property type="entry name" value="Crossover junction endonuclease EME1, DNA-binding domain"/>
    <property type="match status" value="1"/>
</dbReference>
<dbReference type="CDD" id="cd20082">
    <property type="entry name" value="XPF_nuclease_EME2"/>
    <property type="match status" value="1"/>
</dbReference>
<accession>A0A2U9CN39</accession>
<evidence type="ECO:0000256" key="2">
    <source>
        <dbReference type="ARBA" id="ARBA00005313"/>
    </source>
</evidence>
<evidence type="ECO:0000256" key="6">
    <source>
        <dbReference type="ARBA" id="ARBA00023242"/>
    </source>
</evidence>
<name>A0A2U9CN39_SCOMX</name>
<organism evidence="9 10">
    <name type="scientific">Scophthalmus maximus</name>
    <name type="common">Turbot</name>
    <name type="synonym">Psetta maxima</name>
    <dbReference type="NCBI Taxonomy" id="52904"/>
    <lineage>
        <taxon>Eukaryota</taxon>
        <taxon>Metazoa</taxon>
        <taxon>Chordata</taxon>
        <taxon>Craniata</taxon>
        <taxon>Vertebrata</taxon>
        <taxon>Euteleostomi</taxon>
        <taxon>Actinopterygii</taxon>
        <taxon>Neopterygii</taxon>
        <taxon>Teleostei</taxon>
        <taxon>Neoteleostei</taxon>
        <taxon>Acanthomorphata</taxon>
        <taxon>Carangaria</taxon>
        <taxon>Pleuronectiformes</taxon>
        <taxon>Pleuronectoidei</taxon>
        <taxon>Scophthalmidae</taxon>
        <taxon>Scophthalmus</taxon>
    </lineage>
</organism>
<dbReference type="AlphaFoldDB" id="A0A2U9CN39"/>
<feature type="compositionally biased region" description="Low complexity" evidence="7">
    <location>
        <begin position="53"/>
        <end position="65"/>
    </location>
</feature>
<keyword evidence="3" id="KW-0227">DNA damage</keyword>
<dbReference type="Gene3D" id="3.40.1620.30">
    <property type="entry name" value="ERCC4, Mus81-Eme1 complex, nuclease domain, subdomain 1"/>
    <property type="match status" value="1"/>
</dbReference>
<evidence type="ECO:0000313" key="9">
    <source>
        <dbReference type="EMBL" id="AWP17573.1"/>
    </source>
</evidence>
<dbReference type="GO" id="GO:0048476">
    <property type="term" value="C:Holliday junction resolvase complex"/>
    <property type="evidence" value="ECO:0007669"/>
    <property type="project" value="InterPro"/>
</dbReference>
<feature type="domain" description="ERCC4" evidence="8">
    <location>
        <begin position="144"/>
        <end position="408"/>
    </location>
</feature>